<dbReference type="RefSeq" id="WP_090188264.1">
    <property type="nucleotide sequence ID" value="NZ_FOTF01000007.1"/>
</dbReference>
<keyword evidence="1" id="KW-0472">Membrane</keyword>
<accession>A0A1I4EYE1</accession>
<dbReference type="Proteomes" id="UP000199550">
    <property type="component" value="Unassembled WGS sequence"/>
</dbReference>
<reference evidence="3 4" key="1">
    <citation type="submission" date="2016-10" db="EMBL/GenBank/DDBJ databases">
        <authorList>
            <person name="de Groot N.N."/>
        </authorList>
    </citation>
    <scope>NUCLEOTIDE SEQUENCE [LARGE SCALE GENOMIC DNA]</scope>
    <source>
        <strain evidence="3 4">DSM 16199</strain>
    </source>
</reference>
<dbReference type="STRING" id="195913.SAMN04488004_107209"/>
<name>A0A1I4EYE1_9RHOB</name>
<dbReference type="PROSITE" id="PS51257">
    <property type="entry name" value="PROKAR_LIPOPROTEIN"/>
    <property type="match status" value="1"/>
</dbReference>
<keyword evidence="2" id="KW-0732">Signal</keyword>
<keyword evidence="4" id="KW-1185">Reference proteome</keyword>
<keyword evidence="1" id="KW-1133">Transmembrane helix</keyword>
<organism evidence="3 4">
    <name type="scientific">Loktanella salsilacus</name>
    <dbReference type="NCBI Taxonomy" id="195913"/>
    <lineage>
        <taxon>Bacteria</taxon>
        <taxon>Pseudomonadati</taxon>
        <taxon>Pseudomonadota</taxon>
        <taxon>Alphaproteobacteria</taxon>
        <taxon>Rhodobacterales</taxon>
        <taxon>Roseobacteraceae</taxon>
        <taxon>Loktanella</taxon>
    </lineage>
</organism>
<protein>
    <recommendedName>
        <fullName evidence="5">17 kDa surface antigen</fullName>
    </recommendedName>
</protein>
<keyword evidence="1" id="KW-0812">Transmembrane</keyword>
<feature type="transmembrane region" description="Helical" evidence="1">
    <location>
        <begin position="79"/>
        <end position="98"/>
    </location>
</feature>
<dbReference type="AlphaFoldDB" id="A0A1I4EYE1"/>
<feature type="signal peptide" evidence="2">
    <location>
        <begin position="1"/>
        <end position="37"/>
    </location>
</feature>
<gene>
    <name evidence="3" type="ORF">SAMN04488004_107209</name>
</gene>
<dbReference type="EMBL" id="FOTF01000007">
    <property type="protein sequence ID" value="SFL09597.1"/>
    <property type="molecule type" value="Genomic_DNA"/>
</dbReference>
<sequence length="214" mass="21504">MNKTTSVFNHKTFVRSSVRRFGAAAALASMLSACAGAAVSPTGAPTVQTATDRAIGQCVATVAGGAIIGALIGKDRKSGALIGAGIGAGACAVLLQVASREDKARIAAAEQEAIRANASRTVSFQTTSGKKATVSTRVASVKPPKRSAPVVAAAPSTPTAAARPAPVVTAAAAELSYTACRYATQTITVDGQSSDESKQLWCRVDTGDWQAVAG</sequence>
<evidence type="ECO:0000256" key="1">
    <source>
        <dbReference type="SAM" id="Phobius"/>
    </source>
</evidence>
<evidence type="ECO:0000256" key="2">
    <source>
        <dbReference type="SAM" id="SignalP"/>
    </source>
</evidence>
<evidence type="ECO:0000313" key="3">
    <source>
        <dbReference type="EMBL" id="SFL09597.1"/>
    </source>
</evidence>
<evidence type="ECO:0008006" key="5">
    <source>
        <dbReference type="Google" id="ProtNLM"/>
    </source>
</evidence>
<proteinExistence type="predicted"/>
<feature type="transmembrane region" description="Helical" evidence="1">
    <location>
        <begin position="53"/>
        <end position="72"/>
    </location>
</feature>
<feature type="chain" id="PRO_5011641705" description="17 kDa surface antigen" evidence="2">
    <location>
        <begin position="38"/>
        <end position="214"/>
    </location>
</feature>
<evidence type="ECO:0000313" key="4">
    <source>
        <dbReference type="Proteomes" id="UP000199550"/>
    </source>
</evidence>